<dbReference type="RefSeq" id="WP_068049501.1">
    <property type="nucleotide sequence ID" value="NZ_JAAXOO010000009.1"/>
</dbReference>
<protein>
    <submittedName>
        <fullName evidence="2">Uncharacterized protein</fullName>
    </submittedName>
</protein>
<evidence type="ECO:0000313" key="3">
    <source>
        <dbReference type="Proteomes" id="UP000565715"/>
    </source>
</evidence>
<feature type="compositionally biased region" description="Polar residues" evidence="1">
    <location>
        <begin position="1"/>
        <end position="10"/>
    </location>
</feature>
<dbReference type="EMBL" id="JAAXOO010000009">
    <property type="protein sequence ID" value="NKY37654.1"/>
    <property type="molecule type" value="Genomic_DNA"/>
</dbReference>
<sequence length="60" mass="6062">MAEGQLSPQSGDDVPVSTPLHRAAGRLQSALPAGWQVEVVGAADGAPDSGQILRALPVSE</sequence>
<name>A0A846XVZ1_9NOCA</name>
<organism evidence="2 3">
    <name type="scientific">Nocardia speluncae</name>
    <dbReference type="NCBI Taxonomy" id="419477"/>
    <lineage>
        <taxon>Bacteria</taxon>
        <taxon>Bacillati</taxon>
        <taxon>Actinomycetota</taxon>
        <taxon>Actinomycetes</taxon>
        <taxon>Mycobacteriales</taxon>
        <taxon>Nocardiaceae</taxon>
        <taxon>Nocardia</taxon>
    </lineage>
</organism>
<gene>
    <name evidence="2" type="ORF">HGA13_31990</name>
</gene>
<evidence type="ECO:0000313" key="2">
    <source>
        <dbReference type="EMBL" id="NKY37654.1"/>
    </source>
</evidence>
<dbReference type="AlphaFoldDB" id="A0A846XVZ1"/>
<keyword evidence="3" id="KW-1185">Reference proteome</keyword>
<evidence type="ECO:0000256" key="1">
    <source>
        <dbReference type="SAM" id="MobiDB-lite"/>
    </source>
</evidence>
<reference evidence="2 3" key="1">
    <citation type="submission" date="2020-04" db="EMBL/GenBank/DDBJ databases">
        <title>MicrobeNet Type strains.</title>
        <authorList>
            <person name="Nicholson A.C."/>
        </authorList>
    </citation>
    <scope>NUCLEOTIDE SEQUENCE [LARGE SCALE GENOMIC DNA]</scope>
    <source>
        <strain evidence="2 3">DSM 45078</strain>
    </source>
</reference>
<feature type="region of interest" description="Disordered" evidence="1">
    <location>
        <begin position="1"/>
        <end position="21"/>
    </location>
</feature>
<dbReference type="Proteomes" id="UP000565715">
    <property type="component" value="Unassembled WGS sequence"/>
</dbReference>
<comment type="caution">
    <text evidence="2">The sequence shown here is derived from an EMBL/GenBank/DDBJ whole genome shotgun (WGS) entry which is preliminary data.</text>
</comment>
<proteinExistence type="predicted"/>
<accession>A0A846XVZ1</accession>